<dbReference type="EMBL" id="JAGFBS010000060">
    <property type="protein sequence ID" value="KAG6369945.1"/>
    <property type="molecule type" value="Genomic_DNA"/>
</dbReference>
<organism evidence="1 2">
    <name type="scientific">Boletus reticuloceps</name>
    <dbReference type="NCBI Taxonomy" id="495285"/>
    <lineage>
        <taxon>Eukaryota</taxon>
        <taxon>Fungi</taxon>
        <taxon>Dikarya</taxon>
        <taxon>Basidiomycota</taxon>
        <taxon>Agaricomycotina</taxon>
        <taxon>Agaricomycetes</taxon>
        <taxon>Agaricomycetidae</taxon>
        <taxon>Boletales</taxon>
        <taxon>Boletineae</taxon>
        <taxon>Boletaceae</taxon>
        <taxon>Boletoideae</taxon>
        <taxon>Boletus</taxon>
    </lineage>
</organism>
<evidence type="ECO:0000313" key="1">
    <source>
        <dbReference type="EMBL" id="KAG6369945.1"/>
    </source>
</evidence>
<dbReference type="Proteomes" id="UP000683000">
    <property type="component" value="Unassembled WGS sequence"/>
</dbReference>
<comment type="caution">
    <text evidence="1">The sequence shown here is derived from an EMBL/GenBank/DDBJ whole genome shotgun (WGS) entry which is preliminary data.</text>
</comment>
<gene>
    <name evidence="1" type="ORF">JVT61DRAFT_13333</name>
</gene>
<dbReference type="OrthoDB" id="2692192at2759"/>
<reference evidence="1" key="1">
    <citation type="submission" date="2021-03" db="EMBL/GenBank/DDBJ databases">
        <title>Evolutionary innovations through gain and loss of genes in the ectomycorrhizal Boletales.</title>
        <authorList>
            <person name="Wu G."/>
            <person name="Miyauchi S."/>
            <person name="Morin E."/>
            <person name="Yang Z.-L."/>
            <person name="Xu J."/>
            <person name="Martin F.M."/>
        </authorList>
    </citation>
    <scope>NUCLEOTIDE SEQUENCE</scope>
    <source>
        <strain evidence="1">BR01</strain>
    </source>
</reference>
<evidence type="ECO:0000313" key="2">
    <source>
        <dbReference type="Proteomes" id="UP000683000"/>
    </source>
</evidence>
<name>A0A8I2YDH9_9AGAM</name>
<proteinExistence type="predicted"/>
<dbReference type="AlphaFoldDB" id="A0A8I2YDH9"/>
<sequence>MGKMDIQTVSLEPKKNGLYMNHIQWEENVTSNTSILYNGNPHFHYMRDHSEVQHTIPTYSFKRSMKNCCKTRLLATRFLGCER</sequence>
<accession>A0A8I2YDH9</accession>
<keyword evidence="2" id="KW-1185">Reference proteome</keyword>
<protein>
    <submittedName>
        <fullName evidence="1">Uncharacterized protein</fullName>
    </submittedName>
</protein>